<accession>A0A484HDE4</accession>
<name>A0A484HDE4_9BACT</name>
<sequence>MKRIFETQALSSSGGTKKEFRLIRFHLRSGGFSHTLFLKKFSTQKNAVTHFFTMLSTIILLGGDT</sequence>
<proteinExistence type="predicted"/>
<evidence type="ECO:0000313" key="1">
    <source>
        <dbReference type="EMBL" id="VEN72544.1"/>
    </source>
</evidence>
<reference evidence="1" key="1">
    <citation type="submission" date="2019-01" db="EMBL/GenBank/DDBJ databases">
        <authorList>
            <consortium name="Genoscope - CEA"/>
            <person name="William W."/>
        </authorList>
    </citation>
    <scope>NUCLEOTIDE SEQUENCE</scope>
    <source>
        <strain evidence="1">CR-1</strain>
    </source>
</reference>
<gene>
    <name evidence="1" type="ORF">EPICR_10044</name>
</gene>
<organism evidence="1">
    <name type="scientific">uncultured Desulfobacteraceae bacterium</name>
    <dbReference type="NCBI Taxonomy" id="218296"/>
    <lineage>
        <taxon>Bacteria</taxon>
        <taxon>Pseudomonadati</taxon>
        <taxon>Thermodesulfobacteriota</taxon>
        <taxon>Desulfobacteria</taxon>
        <taxon>Desulfobacterales</taxon>
        <taxon>Desulfobacteraceae</taxon>
        <taxon>environmental samples</taxon>
    </lineage>
</organism>
<dbReference type="AlphaFoldDB" id="A0A484HDE4"/>
<protein>
    <submittedName>
        <fullName evidence="1">Uncharacterized protein</fullName>
    </submittedName>
</protein>
<dbReference type="EMBL" id="CAACVI010000001">
    <property type="protein sequence ID" value="VEN72544.1"/>
    <property type="molecule type" value="Genomic_DNA"/>
</dbReference>